<name>A0A1F5K7R3_9BACT</name>
<protein>
    <recommendedName>
        <fullName evidence="2">GIY-YIG domain-containing protein</fullName>
    </recommendedName>
</protein>
<dbReference type="PANTHER" id="PTHR34477">
    <property type="entry name" value="UPF0213 PROTEIN YHBQ"/>
    <property type="match status" value="1"/>
</dbReference>
<dbReference type="SUPFAM" id="SSF82771">
    <property type="entry name" value="GIY-YIG endonuclease"/>
    <property type="match status" value="1"/>
</dbReference>
<dbReference type="InterPro" id="IPR000305">
    <property type="entry name" value="GIY-YIG_endonuc"/>
</dbReference>
<feature type="domain" description="GIY-YIG" evidence="2">
    <location>
        <begin position="1"/>
        <end position="75"/>
    </location>
</feature>
<dbReference type="CDD" id="cd10456">
    <property type="entry name" value="GIY-YIG_UPF0213"/>
    <property type="match status" value="1"/>
</dbReference>
<sequence>MWCVYILLCEDGSLYTGYSNNIEQRFSDHKNGKGGHYTRSHKPIKLIYSEQLPTQSEALKRERQIKGWSREKKIKILSLQV</sequence>
<dbReference type="AlphaFoldDB" id="A0A1F5K7R3"/>
<comment type="similarity">
    <text evidence="1">Belongs to the UPF0213 family.</text>
</comment>
<accession>A0A1F5K7R3</accession>
<reference evidence="3 4" key="1">
    <citation type="journal article" date="2016" name="Nat. Commun.">
        <title>Thousands of microbial genomes shed light on interconnected biogeochemical processes in an aquifer system.</title>
        <authorList>
            <person name="Anantharaman K."/>
            <person name="Brown C.T."/>
            <person name="Hug L.A."/>
            <person name="Sharon I."/>
            <person name="Castelle C.J."/>
            <person name="Probst A.J."/>
            <person name="Thomas B.C."/>
            <person name="Singh A."/>
            <person name="Wilkins M.J."/>
            <person name="Karaoz U."/>
            <person name="Brodie E.L."/>
            <person name="Williams K.H."/>
            <person name="Hubbard S.S."/>
            <person name="Banfield J.F."/>
        </authorList>
    </citation>
    <scope>NUCLEOTIDE SEQUENCE [LARGE SCALE GENOMIC DNA]</scope>
</reference>
<evidence type="ECO:0000313" key="3">
    <source>
        <dbReference type="EMBL" id="OGE36939.1"/>
    </source>
</evidence>
<proteinExistence type="inferred from homology"/>
<dbReference type="InterPro" id="IPR035901">
    <property type="entry name" value="GIY-YIG_endonuc_sf"/>
</dbReference>
<evidence type="ECO:0000256" key="1">
    <source>
        <dbReference type="ARBA" id="ARBA00007435"/>
    </source>
</evidence>
<dbReference type="InterPro" id="IPR050190">
    <property type="entry name" value="UPF0213_domain"/>
</dbReference>
<dbReference type="Proteomes" id="UP000176405">
    <property type="component" value="Unassembled WGS sequence"/>
</dbReference>
<organism evidence="3 4">
    <name type="scientific">Candidatus Daviesbacteria bacterium RIFCSPHIGHO2_12_FULL_43_11</name>
    <dbReference type="NCBI Taxonomy" id="1797780"/>
    <lineage>
        <taxon>Bacteria</taxon>
        <taxon>Candidatus Daviesiibacteriota</taxon>
    </lineage>
</organism>
<comment type="caution">
    <text evidence="3">The sequence shown here is derived from an EMBL/GenBank/DDBJ whole genome shotgun (WGS) entry which is preliminary data.</text>
</comment>
<dbReference type="PROSITE" id="PS50164">
    <property type="entry name" value="GIY_YIG"/>
    <property type="match status" value="1"/>
</dbReference>
<dbReference type="Pfam" id="PF01541">
    <property type="entry name" value="GIY-YIG"/>
    <property type="match status" value="1"/>
</dbReference>
<dbReference type="PANTHER" id="PTHR34477:SF1">
    <property type="entry name" value="UPF0213 PROTEIN YHBQ"/>
    <property type="match status" value="1"/>
</dbReference>
<gene>
    <name evidence="3" type="ORF">A3E45_01700</name>
</gene>
<evidence type="ECO:0000259" key="2">
    <source>
        <dbReference type="PROSITE" id="PS50164"/>
    </source>
</evidence>
<dbReference type="EMBL" id="MFDH01000005">
    <property type="protein sequence ID" value="OGE36939.1"/>
    <property type="molecule type" value="Genomic_DNA"/>
</dbReference>
<evidence type="ECO:0000313" key="4">
    <source>
        <dbReference type="Proteomes" id="UP000176405"/>
    </source>
</evidence>
<dbReference type="Gene3D" id="3.40.1440.10">
    <property type="entry name" value="GIY-YIG endonuclease"/>
    <property type="match status" value="1"/>
</dbReference>